<feature type="compositionally biased region" description="Low complexity" evidence="1">
    <location>
        <begin position="225"/>
        <end position="240"/>
    </location>
</feature>
<feature type="compositionally biased region" description="Pro residues" evidence="1">
    <location>
        <begin position="309"/>
        <end position="319"/>
    </location>
</feature>
<feature type="compositionally biased region" description="Low complexity" evidence="1">
    <location>
        <begin position="143"/>
        <end position="172"/>
    </location>
</feature>
<organism evidence="2">
    <name type="scientific">Amorphochlora amoebiformis</name>
    <dbReference type="NCBI Taxonomy" id="1561963"/>
    <lineage>
        <taxon>Eukaryota</taxon>
        <taxon>Sar</taxon>
        <taxon>Rhizaria</taxon>
        <taxon>Cercozoa</taxon>
        <taxon>Chlorarachniophyceae</taxon>
        <taxon>Amorphochlora</taxon>
    </lineage>
</organism>
<feature type="region of interest" description="Disordered" evidence="1">
    <location>
        <begin position="225"/>
        <end position="440"/>
    </location>
</feature>
<name>A0A7S0GVW9_9EUKA</name>
<feature type="compositionally biased region" description="Low complexity" evidence="1">
    <location>
        <begin position="54"/>
        <end position="71"/>
    </location>
</feature>
<evidence type="ECO:0000313" key="2">
    <source>
        <dbReference type="EMBL" id="CAD8440221.1"/>
    </source>
</evidence>
<feature type="compositionally biased region" description="Basic and acidic residues" evidence="1">
    <location>
        <begin position="365"/>
        <end position="375"/>
    </location>
</feature>
<reference evidence="2" key="1">
    <citation type="submission" date="2021-01" db="EMBL/GenBank/DDBJ databases">
        <authorList>
            <person name="Corre E."/>
            <person name="Pelletier E."/>
            <person name="Niang G."/>
            <person name="Scheremetjew M."/>
            <person name="Finn R."/>
            <person name="Kale V."/>
            <person name="Holt S."/>
            <person name="Cochrane G."/>
            <person name="Meng A."/>
            <person name="Brown T."/>
            <person name="Cohen L."/>
        </authorList>
    </citation>
    <scope>NUCLEOTIDE SEQUENCE</scope>
    <source>
        <strain evidence="2">CCMP2058</strain>
    </source>
</reference>
<feature type="region of interest" description="Disordered" evidence="1">
    <location>
        <begin position="128"/>
        <end position="174"/>
    </location>
</feature>
<gene>
    <name evidence="2" type="ORF">LAMO00422_LOCUS5731</name>
</gene>
<protein>
    <submittedName>
        <fullName evidence="2">Uncharacterized protein</fullName>
    </submittedName>
</protein>
<dbReference type="AlphaFoldDB" id="A0A7S0GVW9"/>
<feature type="region of interest" description="Disordered" evidence="1">
    <location>
        <begin position="54"/>
        <end position="97"/>
    </location>
</feature>
<accession>A0A7S0GVW9</accession>
<evidence type="ECO:0000256" key="1">
    <source>
        <dbReference type="SAM" id="MobiDB-lite"/>
    </source>
</evidence>
<sequence>MLKNWHAIFTPATSFGPPQGQARQGFPQGGHLLVNQIPAGRFGIFHQPAVWKTVSVQQQNPQNPQSSQNPPVSTPNPGGPVNPGAKPPQAGAAPGGFIPSNLLMAHNLSKQGQGPLTFTPVIFNAPNTIVPTHTQHPTHPHQAHGTQPSGRLGTQDGTPAGQQAAGAGEQPQVIGGPFVRITGLRSHNVFQTQGMNPVAMLHQQQTLKQSNIANFQNTNSMHPQLMKQAQPPQLQQQPMKGLVHATGPRPQRLNAEKSHPTLTSTPVTSDARAPGGPTRRSRKPDAKNTTRRRMAGHKPIPQTNSMNPKPKPISNPNPIPSGTSAIGEPFKPSIETKTSRNGGKPGGIEEARAKGVTRGGVSSFEKGESNRESGKRYQRKSRGTRSHDLGRGRGGRRRTRGGRGGGRGSTGPRSKKSKWQVKVQASGNGSKGGEGNSKGA</sequence>
<proteinExistence type="predicted"/>
<dbReference type="EMBL" id="HBEM01008178">
    <property type="protein sequence ID" value="CAD8440221.1"/>
    <property type="molecule type" value="Transcribed_RNA"/>
</dbReference>
<feature type="compositionally biased region" description="Gly residues" evidence="1">
    <location>
        <begin position="429"/>
        <end position="440"/>
    </location>
</feature>
<feature type="compositionally biased region" description="Low complexity" evidence="1">
    <location>
        <begin position="83"/>
        <end position="96"/>
    </location>
</feature>